<keyword evidence="2" id="KW-1185">Reference proteome</keyword>
<evidence type="ECO:0000313" key="2">
    <source>
        <dbReference type="Proteomes" id="UP000009342"/>
    </source>
</evidence>
<comment type="caution">
    <text evidence="1">The sequence shown here is derived from an EMBL/GenBank/DDBJ whole genome shotgun (WGS) entry which is preliminary data.</text>
</comment>
<dbReference type="Gene3D" id="3.40.1580.10">
    <property type="entry name" value="SMI1/KNR4-like"/>
    <property type="match status" value="1"/>
</dbReference>
<sequence>MANNEENTGIYFWDHEYEADEGEVPTMDNVYFIAKSFSDFLKNLHETEL</sequence>
<evidence type="ECO:0008006" key="3">
    <source>
        <dbReference type="Google" id="ProtNLM"/>
    </source>
</evidence>
<name>A0ABP1W3M2_9ENTR</name>
<dbReference type="Proteomes" id="UP000009342">
    <property type="component" value="Unassembled WGS sequence"/>
</dbReference>
<evidence type="ECO:0000313" key="1">
    <source>
        <dbReference type="EMBL" id="CCJ79637.1"/>
    </source>
</evidence>
<dbReference type="EMBL" id="CAKZ01000017">
    <property type="protein sequence ID" value="CCJ79637.1"/>
    <property type="molecule type" value="Genomic_DNA"/>
</dbReference>
<proteinExistence type="predicted"/>
<organism evidence="1 2">
    <name type="scientific">Cronobacter dublinensis 1210</name>
    <dbReference type="NCBI Taxonomy" id="1208656"/>
    <lineage>
        <taxon>Bacteria</taxon>
        <taxon>Pseudomonadati</taxon>
        <taxon>Pseudomonadota</taxon>
        <taxon>Gammaproteobacteria</taxon>
        <taxon>Enterobacterales</taxon>
        <taxon>Enterobacteriaceae</taxon>
        <taxon>Cronobacter</taxon>
    </lineage>
</organism>
<dbReference type="SUPFAM" id="SSF160631">
    <property type="entry name" value="SMI1/KNR4-like"/>
    <property type="match status" value="1"/>
</dbReference>
<gene>
    <name evidence="1" type="ORF">BN134_343</name>
</gene>
<reference evidence="2" key="1">
    <citation type="journal article" date="2012" name="PLoS ONE">
        <title>Comparative analysis of genome sequences covering the seven cronobacter species.</title>
        <authorList>
            <person name="Joseph S."/>
            <person name="Desai P."/>
            <person name="Ji Y."/>
            <person name="Cummings C.A."/>
            <person name="Shih R."/>
            <person name="Degoricija L."/>
            <person name="Rico A."/>
            <person name="Brzoska P."/>
            <person name="Hamby S.E."/>
            <person name="Masood N."/>
            <person name="Hariri S."/>
            <person name="Sonbol H."/>
            <person name="Chuzhanova N."/>
            <person name="McClelland M."/>
            <person name="Furtado M.R."/>
            <person name="Forsythe S.J."/>
        </authorList>
    </citation>
    <scope>NUCLEOTIDE SEQUENCE [LARGE SCALE GENOMIC DNA]</scope>
    <source>
        <strain evidence="2">1210</strain>
    </source>
</reference>
<dbReference type="InterPro" id="IPR037883">
    <property type="entry name" value="Knr4/Smi1-like_sf"/>
</dbReference>
<protein>
    <recommendedName>
        <fullName evidence="3">Knr4/Smi1-like domain-containing protein</fullName>
    </recommendedName>
</protein>
<accession>A0ABP1W3M2</accession>